<organism evidence="2 3">
    <name type="scientific">Orchesella cincta</name>
    <name type="common">Springtail</name>
    <name type="synonym">Podura cincta</name>
    <dbReference type="NCBI Taxonomy" id="48709"/>
    <lineage>
        <taxon>Eukaryota</taxon>
        <taxon>Metazoa</taxon>
        <taxon>Ecdysozoa</taxon>
        <taxon>Arthropoda</taxon>
        <taxon>Hexapoda</taxon>
        <taxon>Collembola</taxon>
        <taxon>Entomobryomorpha</taxon>
        <taxon>Entomobryoidea</taxon>
        <taxon>Orchesellidae</taxon>
        <taxon>Orchesellinae</taxon>
        <taxon>Orchesella</taxon>
    </lineage>
</organism>
<dbReference type="InterPro" id="IPR051064">
    <property type="entry name" value="SEC14/CRAL-TRIO_domain"/>
</dbReference>
<dbReference type="InterPro" id="IPR001251">
    <property type="entry name" value="CRAL-TRIO_dom"/>
</dbReference>
<dbReference type="InterPro" id="IPR011074">
    <property type="entry name" value="CRAL/TRIO_N_dom"/>
</dbReference>
<dbReference type="SMART" id="SM00516">
    <property type="entry name" value="SEC14"/>
    <property type="match status" value="1"/>
</dbReference>
<gene>
    <name evidence="2" type="ORF">Ocin01_09940</name>
</gene>
<feature type="non-terminal residue" evidence="2">
    <location>
        <position position="1"/>
    </location>
</feature>
<dbReference type="STRING" id="48709.A0A1D2MUE5"/>
<dbReference type="Pfam" id="PF03765">
    <property type="entry name" value="CRAL_TRIO_N"/>
    <property type="match status" value="1"/>
</dbReference>
<evidence type="ECO:0000313" key="2">
    <source>
        <dbReference type="EMBL" id="ODM96729.1"/>
    </source>
</evidence>
<sequence>IHFVYDFSIPLTSGLVATQSNYQESILFLIPTKAQIKIPIKMIDTPEWITSEEKVLVDKFQARVQDVLPPAEIAKSTEDQDAYLLRWLRARDLNIDKAESMLLNALKWRKENDVDNALHAKMDPFFPENYRQKFVGPDRDGRPVAIGPFYEWDFRKLTANNKSAEEFTAFANNYFEEIMEKIRIQNENRKPGQAPVTQFIPICDIDQYSYGQMLNFTAMRKWFQMAATYEAYYPEVLYKAVFINCPSYFQFFIKLLKPIVAARTLEKFICYPSLDDWKKDVANYMDPSILPEQFGGTNQFNPFSNAPANGRNEPASVGNQ</sequence>
<dbReference type="PROSITE" id="PS50191">
    <property type="entry name" value="CRAL_TRIO"/>
    <property type="match status" value="1"/>
</dbReference>
<name>A0A1D2MUE5_ORCCI</name>
<evidence type="ECO:0000259" key="1">
    <source>
        <dbReference type="PROSITE" id="PS50191"/>
    </source>
</evidence>
<dbReference type="PANTHER" id="PTHR23324:SF83">
    <property type="entry name" value="SEC14-LIKE PROTEIN 2"/>
    <property type="match status" value="1"/>
</dbReference>
<dbReference type="OrthoDB" id="1434354at2759"/>
<dbReference type="InterPro" id="IPR036865">
    <property type="entry name" value="CRAL-TRIO_dom_sf"/>
</dbReference>
<keyword evidence="3" id="KW-1185">Reference proteome</keyword>
<dbReference type="AlphaFoldDB" id="A0A1D2MUE5"/>
<dbReference type="CDD" id="cd00170">
    <property type="entry name" value="SEC14"/>
    <property type="match status" value="1"/>
</dbReference>
<dbReference type="Gene3D" id="3.40.525.10">
    <property type="entry name" value="CRAL-TRIO lipid binding domain"/>
    <property type="match status" value="1"/>
</dbReference>
<dbReference type="EMBL" id="LJIJ01000508">
    <property type="protein sequence ID" value="ODM96729.1"/>
    <property type="molecule type" value="Genomic_DNA"/>
</dbReference>
<feature type="domain" description="CRAL-TRIO" evidence="1">
    <location>
        <begin position="122"/>
        <end position="302"/>
    </location>
</feature>
<dbReference type="Pfam" id="PF00650">
    <property type="entry name" value="CRAL_TRIO"/>
    <property type="match status" value="1"/>
</dbReference>
<dbReference type="Proteomes" id="UP000094527">
    <property type="component" value="Unassembled WGS sequence"/>
</dbReference>
<dbReference type="InterPro" id="IPR036273">
    <property type="entry name" value="CRAL/TRIO_N_dom_sf"/>
</dbReference>
<protein>
    <submittedName>
        <fullName evidence="2">SEC14-like protein 2</fullName>
    </submittedName>
</protein>
<dbReference type="PANTHER" id="PTHR23324">
    <property type="entry name" value="SEC14 RELATED PROTEIN"/>
    <property type="match status" value="1"/>
</dbReference>
<dbReference type="SUPFAM" id="SSF52087">
    <property type="entry name" value="CRAL/TRIO domain"/>
    <property type="match status" value="1"/>
</dbReference>
<reference evidence="2 3" key="1">
    <citation type="journal article" date="2016" name="Genome Biol. Evol.">
        <title>Gene Family Evolution Reflects Adaptation to Soil Environmental Stressors in the Genome of the Collembolan Orchesella cincta.</title>
        <authorList>
            <person name="Faddeeva-Vakhrusheva A."/>
            <person name="Derks M.F."/>
            <person name="Anvar S.Y."/>
            <person name="Agamennone V."/>
            <person name="Suring W."/>
            <person name="Smit S."/>
            <person name="van Straalen N.M."/>
            <person name="Roelofs D."/>
        </authorList>
    </citation>
    <scope>NUCLEOTIDE SEQUENCE [LARGE SCALE GENOMIC DNA]</scope>
    <source>
        <tissue evidence="2">Mixed pool</tissue>
    </source>
</reference>
<dbReference type="OMA" id="PEWITSE"/>
<dbReference type="GO" id="GO:0005737">
    <property type="term" value="C:cytoplasm"/>
    <property type="evidence" value="ECO:0007669"/>
    <property type="project" value="TreeGrafter"/>
</dbReference>
<proteinExistence type="predicted"/>
<dbReference type="SMART" id="SM01100">
    <property type="entry name" value="CRAL_TRIO_N"/>
    <property type="match status" value="1"/>
</dbReference>
<dbReference type="SUPFAM" id="SSF46938">
    <property type="entry name" value="CRAL/TRIO N-terminal domain"/>
    <property type="match status" value="1"/>
</dbReference>
<evidence type="ECO:0000313" key="3">
    <source>
        <dbReference type="Proteomes" id="UP000094527"/>
    </source>
</evidence>
<accession>A0A1D2MUE5</accession>
<comment type="caution">
    <text evidence="2">The sequence shown here is derived from an EMBL/GenBank/DDBJ whole genome shotgun (WGS) entry which is preliminary data.</text>
</comment>